<accession>A0A1G6Z0U8</accession>
<dbReference type="AlphaFoldDB" id="A0A1G6Z0U8"/>
<evidence type="ECO:0000256" key="1">
    <source>
        <dbReference type="ARBA" id="ARBA00006817"/>
    </source>
</evidence>
<evidence type="ECO:0000313" key="4">
    <source>
        <dbReference type="Proteomes" id="UP000199109"/>
    </source>
</evidence>
<dbReference type="EMBL" id="FNAO01000002">
    <property type="protein sequence ID" value="SDD96171.1"/>
    <property type="molecule type" value="Genomic_DNA"/>
</dbReference>
<name>A0A1G6Z0U8_9FLAO</name>
<protein>
    <submittedName>
        <fullName evidence="3">Uncharacterized conserved protein YndB, AHSA1/START domain</fullName>
    </submittedName>
</protein>
<reference evidence="3 4" key="1">
    <citation type="submission" date="2016-10" db="EMBL/GenBank/DDBJ databases">
        <authorList>
            <person name="de Groot N.N."/>
        </authorList>
    </citation>
    <scope>NUCLEOTIDE SEQUENCE [LARGE SCALE GENOMIC DNA]</scope>
    <source>
        <strain evidence="3 4">DSM 23421</strain>
    </source>
</reference>
<dbReference type="CDD" id="cd08897">
    <property type="entry name" value="SRPBCC_CalC_Aha1-like_4"/>
    <property type="match status" value="1"/>
</dbReference>
<dbReference type="InterPro" id="IPR013538">
    <property type="entry name" value="ASHA1/2-like_C"/>
</dbReference>
<dbReference type="SUPFAM" id="SSF55961">
    <property type="entry name" value="Bet v1-like"/>
    <property type="match status" value="1"/>
</dbReference>
<feature type="domain" description="Activator of Hsp90 ATPase homologue 1/2-like C-terminal" evidence="2">
    <location>
        <begin position="46"/>
        <end position="168"/>
    </location>
</feature>
<gene>
    <name evidence="3" type="ORF">SAMN05421636_102444</name>
</gene>
<proteinExistence type="inferred from homology"/>
<keyword evidence="4" id="KW-1185">Reference proteome</keyword>
<evidence type="ECO:0000259" key="2">
    <source>
        <dbReference type="Pfam" id="PF08327"/>
    </source>
</evidence>
<dbReference type="Proteomes" id="UP000199109">
    <property type="component" value="Unassembled WGS sequence"/>
</dbReference>
<dbReference type="Pfam" id="PF08327">
    <property type="entry name" value="AHSA1"/>
    <property type="match status" value="1"/>
</dbReference>
<organism evidence="3 4">
    <name type="scientific">Pricia antarctica</name>
    <dbReference type="NCBI Taxonomy" id="641691"/>
    <lineage>
        <taxon>Bacteria</taxon>
        <taxon>Pseudomonadati</taxon>
        <taxon>Bacteroidota</taxon>
        <taxon>Flavobacteriia</taxon>
        <taxon>Flavobacteriales</taxon>
        <taxon>Flavobacteriaceae</taxon>
        <taxon>Pricia</taxon>
    </lineage>
</organism>
<comment type="similarity">
    <text evidence="1">Belongs to the AHA1 family.</text>
</comment>
<dbReference type="STRING" id="641691.SAMN05421636_102444"/>
<sequence>MVFKNEKIGPHNVIYAGKRIRLNDLTVNKFQMDIKSKIITVTTSVKAPVEKVWELWTTPEHIKNWNRANDDWHTPKAENNLRAGGRFVSRMEAKDGSMGFDFGGTYDEIKAKKLISYTLDDGRKVEVVFLSDGNTTKITENFEAESTNPIEMQQEGWQAILDNFKIYAESKS</sequence>
<dbReference type="Gene3D" id="3.30.530.20">
    <property type="match status" value="1"/>
</dbReference>
<evidence type="ECO:0000313" key="3">
    <source>
        <dbReference type="EMBL" id="SDD96171.1"/>
    </source>
</evidence>
<dbReference type="InterPro" id="IPR023393">
    <property type="entry name" value="START-like_dom_sf"/>
</dbReference>